<dbReference type="Proteomes" id="UP001302676">
    <property type="component" value="Unassembled WGS sequence"/>
</dbReference>
<dbReference type="RefSeq" id="XP_062636715.1">
    <property type="nucleotide sequence ID" value="XM_062780850.1"/>
</dbReference>
<sequence>MTPDQELQVRDGCVFPRDENAWWWISKILIPEIQDSNDEYLKSNYSPFYGDLDRSGQSVTVPVVGWLPSNQAPEEPSFDEFDGMDIMEVLNMVDALNPSFRATTPLAQEAIQRAESVGFYNNPNQAAVATQAPETRPPTPRLINPSAVGPLPRTQYSSIPSPTAEYQTESPQTSASSPTCIETPGLICPSFPSSPVAPQDDQQQWAQPQMLTLAEGILTRPAATKTVTTETSTHEIRLQNVINRLTHEVEDLEARDTENKVVKESSSKALGHIQDLLNKVLATKGLDEGVYQTLEEVADTLVMVRNGLR</sequence>
<comment type="caution">
    <text evidence="2">The sequence shown here is derived from an EMBL/GenBank/DDBJ whole genome shotgun (WGS) entry which is preliminary data.</text>
</comment>
<protein>
    <submittedName>
        <fullName evidence="2">Uncharacterized protein</fullName>
    </submittedName>
</protein>
<name>A0AAN6V2M7_9PEZI</name>
<accession>A0AAN6V2M7</accession>
<gene>
    <name evidence="2" type="ORF">C8A04DRAFT_28985</name>
</gene>
<evidence type="ECO:0000313" key="3">
    <source>
        <dbReference type="Proteomes" id="UP001302676"/>
    </source>
</evidence>
<keyword evidence="3" id="KW-1185">Reference proteome</keyword>
<evidence type="ECO:0000313" key="2">
    <source>
        <dbReference type="EMBL" id="KAK4143344.1"/>
    </source>
</evidence>
<feature type="compositionally biased region" description="Polar residues" evidence="1">
    <location>
        <begin position="154"/>
        <end position="179"/>
    </location>
</feature>
<evidence type="ECO:0000256" key="1">
    <source>
        <dbReference type="SAM" id="MobiDB-lite"/>
    </source>
</evidence>
<reference evidence="2" key="1">
    <citation type="journal article" date="2023" name="Mol. Phylogenet. Evol.">
        <title>Genome-scale phylogeny and comparative genomics of the fungal order Sordariales.</title>
        <authorList>
            <person name="Hensen N."/>
            <person name="Bonometti L."/>
            <person name="Westerberg I."/>
            <person name="Brannstrom I.O."/>
            <person name="Guillou S."/>
            <person name="Cros-Aarteil S."/>
            <person name="Calhoun S."/>
            <person name="Haridas S."/>
            <person name="Kuo A."/>
            <person name="Mondo S."/>
            <person name="Pangilinan J."/>
            <person name="Riley R."/>
            <person name="LaButti K."/>
            <person name="Andreopoulos B."/>
            <person name="Lipzen A."/>
            <person name="Chen C."/>
            <person name="Yan M."/>
            <person name="Daum C."/>
            <person name="Ng V."/>
            <person name="Clum A."/>
            <person name="Steindorff A."/>
            <person name="Ohm R.A."/>
            <person name="Martin F."/>
            <person name="Silar P."/>
            <person name="Natvig D.O."/>
            <person name="Lalanne C."/>
            <person name="Gautier V."/>
            <person name="Ament-Velasquez S.L."/>
            <person name="Kruys A."/>
            <person name="Hutchinson M.I."/>
            <person name="Powell A.J."/>
            <person name="Barry K."/>
            <person name="Miller A.N."/>
            <person name="Grigoriev I.V."/>
            <person name="Debuchy R."/>
            <person name="Gladieux P."/>
            <person name="Hiltunen Thoren M."/>
            <person name="Johannesson H."/>
        </authorList>
    </citation>
    <scope>NUCLEOTIDE SEQUENCE</scope>
    <source>
        <strain evidence="2">CBS 141.50</strain>
    </source>
</reference>
<feature type="region of interest" description="Disordered" evidence="1">
    <location>
        <begin position="130"/>
        <end position="179"/>
    </location>
</feature>
<dbReference type="EMBL" id="MU853587">
    <property type="protein sequence ID" value="KAK4143344.1"/>
    <property type="molecule type" value="Genomic_DNA"/>
</dbReference>
<dbReference type="GeneID" id="87817463"/>
<organism evidence="2 3">
    <name type="scientific">Dichotomopilus funicola</name>
    <dbReference type="NCBI Taxonomy" id="1934379"/>
    <lineage>
        <taxon>Eukaryota</taxon>
        <taxon>Fungi</taxon>
        <taxon>Dikarya</taxon>
        <taxon>Ascomycota</taxon>
        <taxon>Pezizomycotina</taxon>
        <taxon>Sordariomycetes</taxon>
        <taxon>Sordariomycetidae</taxon>
        <taxon>Sordariales</taxon>
        <taxon>Chaetomiaceae</taxon>
        <taxon>Dichotomopilus</taxon>
    </lineage>
</organism>
<proteinExistence type="predicted"/>
<reference evidence="2" key="2">
    <citation type="submission" date="2023-05" db="EMBL/GenBank/DDBJ databases">
        <authorList>
            <consortium name="Lawrence Berkeley National Laboratory"/>
            <person name="Steindorff A."/>
            <person name="Hensen N."/>
            <person name="Bonometti L."/>
            <person name="Westerberg I."/>
            <person name="Brannstrom I.O."/>
            <person name="Guillou S."/>
            <person name="Cros-Aarteil S."/>
            <person name="Calhoun S."/>
            <person name="Haridas S."/>
            <person name="Kuo A."/>
            <person name="Mondo S."/>
            <person name="Pangilinan J."/>
            <person name="Riley R."/>
            <person name="Labutti K."/>
            <person name="Andreopoulos B."/>
            <person name="Lipzen A."/>
            <person name="Chen C."/>
            <person name="Yanf M."/>
            <person name="Daum C."/>
            <person name="Ng V."/>
            <person name="Clum A."/>
            <person name="Ohm R."/>
            <person name="Martin F."/>
            <person name="Silar P."/>
            <person name="Natvig D."/>
            <person name="Lalanne C."/>
            <person name="Gautier V."/>
            <person name="Ament-Velasquez S.L."/>
            <person name="Kruys A."/>
            <person name="Hutchinson M.I."/>
            <person name="Powell A.J."/>
            <person name="Barry K."/>
            <person name="Miller A.N."/>
            <person name="Grigoriev I.V."/>
            <person name="Debuchy R."/>
            <person name="Gladieux P."/>
            <person name="Thoren M.H."/>
            <person name="Johannesson H."/>
        </authorList>
    </citation>
    <scope>NUCLEOTIDE SEQUENCE</scope>
    <source>
        <strain evidence="2">CBS 141.50</strain>
    </source>
</reference>
<dbReference type="AlphaFoldDB" id="A0AAN6V2M7"/>